<gene>
    <name evidence="1" type="ordered locus">Ththe16_1674</name>
</gene>
<dbReference type="PATRIC" id="fig|762633.3.peg.1663"/>
<organism evidence="1 2">
    <name type="scientific">Thermus thermophilus (strain SG0.5JP17-16)</name>
    <dbReference type="NCBI Taxonomy" id="762633"/>
    <lineage>
        <taxon>Bacteria</taxon>
        <taxon>Thermotogati</taxon>
        <taxon>Deinococcota</taxon>
        <taxon>Deinococci</taxon>
        <taxon>Thermales</taxon>
        <taxon>Thermaceae</taxon>
        <taxon>Thermus</taxon>
    </lineage>
</organism>
<evidence type="ECO:0000313" key="1">
    <source>
        <dbReference type="EMBL" id="AEG34069.1"/>
    </source>
</evidence>
<sequence length="168" mass="18456">MRGLKLLAGLLAILALSGCSDVFFRQPYRVVLEPNQLGYEVDDQGEITVVGNEAYVEVNPGAPGGRLERYEYVVLDGSGNPVLPGILVGSGDVGVEVPPGREEVGGQVVYRAQRSQPFRFGLDATAAVEHLNQGSPPGWRYRVTWYVRTSNGQVVSWEQEYQIKHPQQ</sequence>
<name>F6DEL6_THETG</name>
<dbReference type="EMBL" id="CP002777">
    <property type="protein sequence ID" value="AEG34069.1"/>
    <property type="molecule type" value="Genomic_DNA"/>
</dbReference>
<evidence type="ECO:0000313" key="2">
    <source>
        <dbReference type="Proteomes" id="UP000009233"/>
    </source>
</evidence>
<dbReference type="Proteomes" id="UP000009233">
    <property type="component" value="Chromosome"/>
</dbReference>
<dbReference type="PROSITE" id="PS51257">
    <property type="entry name" value="PROKAR_LIPOPROTEIN"/>
    <property type="match status" value="1"/>
</dbReference>
<dbReference type="RefSeq" id="WP_014510784.1">
    <property type="nucleotide sequence ID" value="NC_017272.1"/>
</dbReference>
<dbReference type="KEGG" id="tts:Ththe16_1674"/>
<keyword evidence="1" id="KW-0449">Lipoprotein</keyword>
<reference evidence="1 2" key="1">
    <citation type="submission" date="2011-05" db="EMBL/GenBank/DDBJ databases">
        <title>Complete sequence of chromosome of Thermus thermophilus SG0.5JP17-16.</title>
        <authorList>
            <consortium name="US DOE Joint Genome Institute"/>
            <person name="Lucas S."/>
            <person name="Han J."/>
            <person name="Lapidus A."/>
            <person name="Cheng J.-F."/>
            <person name="Goodwin L."/>
            <person name="Pitluck S."/>
            <person name="Peters L."/>
            <person name="Mikhailova N."/>
            <person name="Teshima H."/>
            <person name="Han C."/>
            <person name="Tapia R."/>
            <person name="Land M."/>
            <person name="Hauser L."/>
            <person name="Kyrpides N."/>
            <person name="Ivanova N."/>
            <person name="Pagani I."/>
            <person name="Allgaier M."/>
            <person name="Hugenholtz P."/>
            <person name="Singer S."/>
            <person name="Gladden J."/>
            <person name="Woyke T."/>
        </authorList>
    </citation>
    <scope>NUCLEOTIDE SEQUENCE [LARGE SCALE GENOMIC DNA]</scope>
    <source>
        <strain evidence="1 2">SG0.5JP17-16</strain>
    </source>
</reference>
<accession>F6DEL6</accession>
<dbReference type="AlphaFoldDB" id="F6DEL6"/>
<proteinExistence type="predicted"/>
<dbReference type="HOGENOM" id="CLU_1562162_0_0_0"/>
<protein>
    <submittedName>
        <fullName evidence="1">Putative lipoprotein</fullName>
    </submittedName>
</protein>